<sequence>MKFLLFVILFLFFTPAKLFPQANKIISIKITNNGAAEKEPFDLYIYADSTLKFKFLNSNTDTIFKISGKPGIVYHAVISRLGETVPIYNWKFDTLKVNFTKQLPLDPVALHLKTVVINGQRQTYKRGDTLVIPVEDIRTRPHSSATELIDKIPGFSAGTNGNITALGKKVQKIRLDGAEIFGGNPRATLENIKADMLKDVEIINMDGDSGGGIELNLRLKKDRKEGWYGEVYGQQGTSERNNAGVKLNKIKPGTNFSSFFNYNNQNQQVLSPNDYLKMISSGNEIRNTLGTQKLYYDFKLEDPFDNINRVLEKLSFLEKGEHKTLSAGLNFSKTYKKISWNSYLLGNYDKANIDDISNTTRSLGEFRAEDFKRYTNRNKAFDATQETSLKWTPNDKNTISAKLILERKYLKSAQSGQLNSSLYNQSDSLINKALIFTNQLPVNSNNLLLLTGNWEHRYQKPAQKTTASAGMLLNKTIADNNYQNQLTTNADLLNNADNQVHQSNSNYNYFGTVQHSTSLSRKLLFDIRTNAMLSRSLTDRVGVNILEDKKVQPSLSLSTKNFIVQNNRITLQSFLFYKSGPLSIVAGAGALSSHWKVAANDSLFNQINKTTFLPGFYANYVFNKSKVSFRYTKEQFTPALNNLLPAVDSSMIQQVSIGNSMLSPYLSNKYEINSDVFIQGLGSVNLQVNYALTNLPITDNFNIINGGSFPERSFTQFGKAKEITGTLSYFRFNTSKSINPYVFLFYLWRKQYQLNQQVVTPLEFSAISPQAGLKINFSKEHNLNLSIQAIINNAHGTTGSSTVRYNMELKDDNKLMEGLYYKVSTKWILINTDHTLSSINPIINFNIYKYFSKLKSWQVNIGASNLLNVNMIKLLNAGITERTTASYNYLSRYVNIGVTFYPERWKK</sequence>
<accession>A0A127VAP8</accession>
<protein>
    <recommendedName>
        <fullName evidence="4">Outer membrane protein beta-barrel domain-containing protein</fullName>
    </recommendedName>
</protein>
<dbReference type="PATRIC" id="fig|188932.3.peg.1506"/>
<name>A0A127VAP8_9SPHI</name>
<dbReference type="Proteomes" id="UP000071561">
    <property type="component" value="Chromosome"/>
</dbReference>
<evidence type="ECO:0000313" key="2">
    <source>
        <dbReference type="EMBL" id="AMP98365.1"/>
    </source>
</evidence>
<dbReference type="KEGG" id="pcm:AY601_1448"/>
<feature type="signal peptide" evidence="1">
    <location>
        <begin position="1"/>
        <end position="18"/>
    </location>
</feature>
<dbReference type="RefSeq" id="WP_157287763.1">
    <property type="nucleotide sequence ID" value="NZ_CP014504.1"/>
</dbReference>
<evidence type="ECO:0000313" key="3">
    <source>
        <dbReference type="Proteomes" id="UP000071561"/>
    </source>
</evidence>
<dbReference type="AlphaFoldDB" id="A0A127VAP8"/>
<dbReference type="EMBL" id="CP014504">
    <property type="protein sequence ID" value="AMP98365.1"/>
    <property type="molecule type" value="Genomic_DNA"/>
</dbReference>
<dbReference type="OrthoDB" id="738589at2"/>
<proteinExistence type="predicted"/>
<organism evidence="2 3">
    <name type="scientific">Pedobacter cryoconitis</name>
    <dbReference type="NCBI Taxonomy" id="188932"/>
    <lineage>
        <taxon>Bacteria</taxon>
        <taxon>Pseudomonadati</taxon>
        <taxon>Bacteroidota</taxon>
        <taxon>Sphingobacteriia</taxon>
        <taxon>Sphingobacteriales</taxon>
        <taxon>Sphingobacteriaceae</taxon>
        <taxon>Pedobacter</taxon>
    </lineage>
</organism>
<gene>
    <name evidence="2" type="ORF">AY601_1448</name>
</gene>
<keyword evidence="1" id="KW-0732">Signal</keyword>
<reference evidence="2 3" key="1">
    <citation type="submission" date="2016-03" db="EMBL/GenBank/DDBJ databases">
        <title>Complete genome sequence of Pedobacter cryoconitis PAMC 27485.</title>
        <authorList>
            <person name="Lee J."/>
            <person name="Kim O.-S."/>
        </authorList>
    </citation>
    <scope>NUCLEOTIDE SEQUENCE [LARGE SCALE GENOMIC DNA]</scope>
    <source>
        <strain evidence="2 3">PAMC 27485</strain>
    </source>
</reference>
<dbReference type="SUPFAM" id="SSF56935">
    <property type="entry name" value="Porins"/>
    <property type="match status" value="1"/>
</dbReference>
<feature type="chain" id="PRO_5007280326" description="Outer membrane protein beta-barrel domain-containing protein" evidence="1">
    <location>
        <begin position="19"/>
        <end position="907"/>
    </location>
</feature>
<evidence type="ECO:0008006" key="4">
    <source>
        <dbReference type="Google" id="ProtNLM"/>
    </source>
</evidence>
<evidence type="ECO:0000256" key="1">
    <source>
        <dbReference type="SAM" id="SignalP"/>
    </source>
</evidence>
<keyword evidence="3" id="KW-1185">Reference proteome</keyword>